<gene>
    <name evidence="2" type="ORF">HMPREF1624_02650</name>
</gene>
<protein>
    <submittedName>
        <fullName evidence="2">Uncharacterized protein</fullName>
    </submittedName>
</protein>
<evidence type="ECO:0000313" key="2">
    <source>
        <dbReference type="EMBL" id="ERT01404.1"/>
    </source>
</evidence>
<dbReference type="Proteomes" id="UP000018087">
    <property type="component" value="Unassembled WGS sequence"/>
</dbReference>
<dbReference type="HOGENOM" id="CLU_3107964_0_0_1"/>
<sequence length="51" mass="5445">MKLITLVQVSNADEDDETSIAKLLTVSYLISPILSFAVVGSLRASLASVQH</sequence>
<keyword evidence="3" id="KW-1185">Reference proteome</keyword>
<name>U7Q0K4_SPOS1</name>
<dbReference type="OrthoDB" id="191139at2759"/>
<dbReference type="STRING" id="1391915.U7Q0K4"/>
<keyword evidence="1" id="KW-0472">Membrane</keyword>
<reference evidence="3" key="1">
    <citation type="journal article" date="2014" name="Genome Announc.">
        <title>Genome sequence of the pathogenic fungus Sporothrix schenckii (ATCC 58251).</title>
        <authorList>
            <person name="Cuomo C.A."/>
            <person name="Rodriguez-Del Valle N."/>
            <person name="Perez-Sanchez L."/>
            <person name="Abouelleil A."/>
            <person name="Goldberg J."/>
            <person name="Young S."/>
            <person name="Zeng Q."/>
            <person name="Birren B.W."/>
        </authorList>
    </citation>
    <scope>NUCLEOTIDE SEQUENCE [LARGE SCALE GENOMIC DNA]</scope>
    <source>
        <strain evidence="3">ATCC 58251 / de Perez 2211183</strain>
    </source>
</reference>
<dbReference type="AlphaFoldDB" id="U7Q0K4"/>
<dbReference type="EMBL" id="KI440843">
    <property type="protein sequence ID" value="ERT01404.1"/>
    <property type="molecule type" value="Genomic_DNA"/>
</dbReference>
<accession>U7Q0K4</accession>
<keyword evidence="1" id="KW-0812">Transmembrane</keyword>
<keyword evidence="1" id="KW-1133">Transmembrane helix</keyword>
<feature type="transmembrane region" description="Helical" evidence="1">
    <location>
        <begin position="20"/>
        <end position="42"/>
    </location>
</feature>
<evidence type="ECO:0000256" key="1">
    <source>
        <dbReference type="SAM" id="Phobius"/>
    </source>
</evidence>
<proteinExistence type="predicted"/>
<evidence type="ECO:0000313" key="3">
    <source>
        <dbReference type="Proteomes" id="UP000018087"/>
    </source>
</evidence>
<organism evidence="2 3">
    <name type="scientific">Sporothrix schenckii (strain ATCC 58251 / de Perez 2211183)</name>
    <name type="common">Rose-picker's disease fungus</name>
    <dbReference type="NCBI Taxonomy" id="1391915"/>
    <lineage>
        <taxon>Eukaryota</taxon>
        <taxon>Fungi</taxon>
        <taxon>Dikarya</taxon>
        <taxon>Ascomycota</taxon>
        <taxon>Pezizomycotina</taxon>
        <taxon>Sordariomycetes</taxon>
        <taxon>Sordariomycetidae</taxon>
        <taxon>Ophiostomatales</taxon>
        <taxon>Ophiostomataceae</taxon>
        <taxon>Sporothrix</taxon>
    </lineage>
</organism>